<dbReference type="InterPro" id="IPR013766">
    <property type="entry name" value="Thioredoxin_domain"/>
</dbReference>
<dbReference type="InterPro" id="IPR036249">
    <property type="entry name" value="Thioredoxin-like_sf"/>
</dbReference>
<evidence type="ECO:0000259" key="5">
    <source>
        <dbReference type="PROSITE" id="PS51352"/>
    </source>
</evidence>
<dbReference type="AlphaFoldDB" id="A0A5C2HGV9"/>
<dbReference type="PANTHER" id="PTHR12151:SF25">
    <property type="entry name" value="LINALOOL DEHYDRATASE_ISOMERASE DOMAIN-CONTAINING PROTEIN"/>
    <property type="match status" value="1"/>
</dbReference>
<evidence type="ECO:0000313" key="7">
    <source>
        <dbReference type="Proteomes" id="UP000322644"/>
    </source>
</evidence>
<keyword evidence="2 3" id="KW-0186">Copper</keyword>
<dbReference type="PANTHER" id="PTHR12151">
    <property type="entry name" value="ELECTRON TRANSPORT PROTIN SCO1/SENC FAMILY MEMBER"/>
    <property type="match status" value="1"/>
</dbReference>
<evidence type="ECO:0000256" key="4">
    <source>
        <dbReference type="PIRSR" id="PIRSR603782-2"/>
    </source>
</evidence>
<sequence length="192" mass="22074">MKIVYKILIALFIVGSSILLLEPLVDNFKENKNYSFNLDTADGEITKDDFKSKVLAVYFGYTFCPDVCPTSLSALSQAINQLEEEKKDEVIGLFISVDPNRDKLGNLKEYANYFHKNFIGASSTKENIDDIVKRYGSNYEYIYLKGSAIDYSVAHTSYIYIFDKDGKFVERIDHFADVDKIKEILKEVLRQR</sequence>
<comment type="similarity">
    <text evidence="1">Belongs to the SCO1/2 family.</text>
</comment>
<dbReference type="RefSeq" id="WP_066386316.1">
    <property type="nucleotide sequence ID" value="NZ_CP036246.2"/>
</dbReference>
<gene>
    <name evidence="6" type="ORF">APORC_2065</name>
</gene>
<reference evidence="6 7" key="1">
    <citation type="submission" date="2019-09" db="EMBL/GenBank/DDBJ databases">
        <title>Complete genome sequencing of four Arcobacter species reveals a diverse suite of mobile elements.</title>
        <authorList>
            <person name="Miller W.G."/>
            <person name="Yee E."/>
            <person name="Bono J.L."/>
        </authorList>
    </citation>
    <scope>NUCLEOTIDE SEQUENCE [LARGE SCALE GENOMIC DNA]</scope>
    <source>
        <strain evidence="6 7">CCUG 56899</strain>
    </source>
</reference>
<dbReference type="CDD" id="cd02968">
    <property type="entry name" value="SCO"/>
    <property type="match status" value="1"/>
</dbReference>
<feature type="disulfide bond" description="Redox-active" evidence="4">
    <location>
        <begin position="64"/>
        <end position="68"/>
    </location>
</feature>
<protein>
    <submittedName>
        <fullName evidence="6">Cytochrome oxidase copper insertion factor, SCO1/SenC/PrrC family</fullName>
    </submittedName>
</protein>
<feature type="domain" description="Thioredoxin" evidence="5">
    <location>
        <begin position="27"/>
        <end position="190"/>
    </location>
</feature>
<proteinExistence type="inferred from homology"/>
<dbReference type="KEGG" id="apoc:APORC_2065"/>
<evidence type="ECO:0000256" key="1">
    <source>
        <dbReference type="ARBA" id="ARBA00010996"/>
    </source>
</evidence>
<feature type="binding site" evidence="3">
    <location>
        <position position="64"/>
    </location>
    <ligand>
        <name>Cu cation</name>
        <dbReference type="ChEBI" id="CHEBI:23378"/>
    </ligand>
</feature>
<dbReference type="SUPFAM" id="SSF52833">
    <property type="entry name" value="Thioredoxin-like"/>
    <property type="match status" value="1"/>
</dbReference>
<reference evidence="6 7" key="2">
    <citation type="submission" date="2019-09" db="EMBL/GenBank/DDBJ databases">
        <title>Taxonomic note: a critical rebuttal of the proposed division of the genus Arcobacter into six genera, emended descriptions of Arcobacter anaerophilus and the genus Arcobacter, and an assessment of genus-level boundaries for Epsilonproteobacteria using in silico genomic comparator tools.</title>
        <authorList>
            <person name="On S.L.W."/>
            <person name="Miller W.G."/>
            <person name="Biggs P."/>
            <person name="Cornelius A."/>
            <person name="Vandamme P."/>
        </authorList>
    </citation>
    <scope>NUCLEOTIDE SEQUENCE [LARGE SCALE GENOMIC DNA]</scope>
    <source>
        <strain evidence="6 7">CCUG 56899</strain>
    </source>
</reference>
<evidence type="ECO:0000256" key="3">
    <source>
        <dbReference type="PIRSR" id="PIRSR603782-1"/>
    </source>
</evidence>
<dbReference type="Pfam" id="PF02630">
    <property type="entry name" value="SCO1-SenC"/>
    <property type="match status" value="1"/>
</dbReference>
<accession>A0A5C2HGV9</accession>
<evidence type="ECO:0000256" key="2">
    <source>
        <dbReference type="ARBA" id="ARBA00023008"/>
    </source>
</evidence>
<organism evidence="6 7">
    <name type="scientific">Arcobacter porcinus</name>
    <dbReference type="NCBI Taxonomy" id="1935204"/>
    <lineage>
        <taxon>Bacteria</taxon>
        <taxon>Pseudomonadati</taxon>
        <taxon>Campylobacterota</taxon>
        <taxon>Epsilonproteobacteria</taxon>
        <taxon>Campylobacterales</taxon>
        <taxon>Arcobacteraceae</taxon>
        <taxon>Arcobacter</taxon>
    </lineage>
</organism>
<dbReference type="Gene3D" id="3.40.30.10">
    <property type="entry name" value="Glutaredoxin"/>
    <property type="match status" value="1"/>
</dbReference>
<keyword evidence="3" id="KW-0479">Metal-binding</keyword>
<dbReference type="PROSITE" id="PS51352">
    <property type="entry name" value="THIOREDOXIN_2"/>
    <property type="match status" value="1"/>
</dbReference>
<dbReference type="Proteomes" id="UP000322644">
    <property type="component" value="Chromosome"/>
</dbReference>
<dbReference type="EMBL" id="CP036246">
    <property type="protein sequence ID" value="QEP41615.1"/>
    <property type="molecule type" value="Genomic_DNA"/>
</dbReference>
<evidence type="ECO:0000313" key="6">
    <source>
        <dbReference type="EMBL" id="QEP41615.1"/>
    </source>
</evidence>
<feature type="binding site" evidence="3">
    <location>
        <position position="68"/>
    </location>
    <ligand>
        <name>Cu cation</name>
        <dbReference type="ChEBI" id="CHEBI:23378"/>
    </ligand>
</feature>
<dbReference type="GO" id="GO:0046872">
    <property type="term" value="F:metal ion binding"/>
    <property type="evidence" value="ECO:0007669"/>
    <property type="project" value="UniProtKB-KW"/>
</dbReference>
<feature type="binding site" evidence="3">
    <location>
        <position position="155"/>
    </location>
    <ligand>
        <name>Cu cation</name>
        <dbReference type="ChEBI" id="CHEBI:23378"/>
    </ligand>
</feature>
<dbReference type="InterPro" id="IPR003782">
    <property type="entry name" value="SCO1/SenC"/>
</dbReference>
<name>A0A5C2HGV9_9BACT</name>
<keyword evidence="4" id="KW-1015">Disulfide bond</keyword>